<accession>A0A0P9KP78</accession>
<evidence type="ECO:0000313" key="8">
    <source>
        <dbReference type="Proteomes" id="UP000281372"/>
    </source>
</evidence>
<dbReference type="Pfam" id="PF08668">
    <property type="entry name" value="HDOD"/>
    <property type="match status" value="1"/>
</dbReference>
<evidence type="ECO:0000256" key="1">
    <source>
        <dbReference type="PROSITE-ProRule" id="PRU00169"/>
    </source>
</evidence>
<dbReference type="SMART" id="SM00448">
    <property type="entry name" value="REC"/>
    <property type="match status" value="1"/>
</dbReference>
<dbReference type="EMBL" id="RBOW01000318">
    <property type="protein sequence ID" value="RMN34925.1"/>
    <property type="molecule type" value="Genomic_DNA"/>
</dbReference>
<dbReference type="Gene3D" id="1.10.3210.10">
    <property type="entry name" value="Hypothetical protein af1432"/>
    <property type="match status" value="1"/>
</dbReference>
<organism evidence="5 7">
    <name type="scientific">Pseudomonas cannabina</name>
    <dbReference type="NCBI Taxonomy" id="86840"/>
    <lineage>
        <taxon>Bacteria</taxon>
        <taxon>Pseudomonadati</taxon>
        <taxon>Pseudomonadota</taxon>
        <taxon>Gammaproteobacteria</taxon>
        <taxon>Pseudomonadales</taxon>
        <taxon>Pseudomonadaceae</taxon>
        <taxon>Pseudomonas</taxon>
    </lineage>
</organism>
<proteinExistence type="predicted"/>
<dbReference type="Proteomes" id="UP000281372">
    <property type="component" value="Unassembled WGS sequence"/>
</dbReference>
<dbReference type="PATRIC" id="fig|86840.3.peg.5783"/>
<dbReference type="PROSITE" id="PS50110">
    <property type="entry name" value="RESPONSE_REGULATORY"/>
    <property type="match status" value="1"/>
</dbReference>
<feature type="domain" description="HDOD" evidence="4">
    <location>
        <begin position="163"/>
        <end position="351"/>
    </location>
</feature>
<dbReference type="InterPro" id="IPR011006">
    <property type="entry name" value="CheY-like_superfamily"/>
</dbReference>
<reference evidence="5 7" key="1">
    <citation type="submission" date="2015-09" db="EMBL/GenBank/DDBJ databases">
        <title>Genome announcement of multiple Pseudomonas syringae strains.</title>
        <authorList>
            <person name="Thakur S."/>
            <person name="Wang P.W."/>
            <person name="Gong Y."/>
            <person name="Weir B.S."/>
            <person name="Guttman D.S."/>
        </authorList>
    </citation>
    <scope>NUCLEOTIDE SEQUENCE [LARGE SCALE GENOMIC DNA]</scope>
    <source>
        <strain evidence="5 7">ICMP2823</strain>
    </source>
</reference>
<dbReference type="GO" id="GO:0000160">
    <property type="term" value="P:phosphorelay signal transduction system"/>
    <property type="evidence" value="ECO:0007669"/>
    <property type="project" value="InterPro"/>
</dbReference>
<name>A0A0P9KP78_PSECA</name>
<protein>
    <submittedName>
        <fullName evidence="5">Response regulator</fullName>
    </submittedName>
</protein>
<comment type="caution">
    <text evidence="5">The sequence shown here is derived from an EMBL/GenBank/DDBJ whole genome shotgun (WGS) entry which is preliminary data.</text>
</comment>
<gene>
    <name evidence="5" type="ORF">ALO81_03982</name>
    <name evidence="6" type="ORF">ALQ64_01388</name>
</gene>
<dbReference type="SUPFAM" id="SSF109604">
    <property type="entry name" value="HD-domain/PDEase-like"/>
    <property type="match status" value="1"/>
</dbReference>
<dbReference type="SUPFAM" id="SSF52172">
    <property type="entry name" value="CheY-like"/>
    <property type="match status" value="1"/>
</dbReference>
<dbReference type="Proteomes" id="UP000050564">
    <property type="component" value="Unassembled WGS sequence"/>
</dbReference>
<evidence type="ECO:0000256" key="2">
    <source>
        <dbReference type="SAM" id="MobiDB-lite"/>
    </source>
</evidence>
<dbReference type="CDD" id="cd00156">
    <property type="entry name" value="REC"/>
    <property type="match status" value="1"/>
</dbReference>
<reference evidence="6 8" key="2">
    <citation type="submission" date="2018-08" db="EMBL/GenBank/DDBJ databases">
        <title>Recombination of ecologically and evolutionarily significant loci maintains genetic cohesion in the Pseudomonas syringae species complex.</title>
        <authorList>
            <person name="Dillon M."/>
            <person name="Thakur S."/>
            <person name="Almeida R.N.D."/>
            <person name="Weir B.S."/>
            <person name="Guttman D.S."/>
        </authorList>
    </citation>
    <scope>NUCLEOTIDE SEQUENCE [LARGE SCALE GENOMIC DNA]</scope>
    <source>
        <strain evidence="6 8">ICMP 2821</strain>
    </source>
</reference>
<feature type="region of interest" description="Disordered" evidence="2">
    <location>
        <begin position="422"/>
        <end position="462"/>
    </location>
</feature>
<dbReference type="Pfam" id="PF00072">
    <property type="entry name" value="Response_reg"/>
    <property type="match status" value="1"/>
</dbReference>
<dbReference type="PROSITE" id="PS51833">
    <property type="entry name" value="HDOD"/>
    <property type="match status" value="1"/>
</dbReference>
<dbReference type="AlphaFoldDB" id="A0A0P9KP78"/>
<dbReference type="Gene3D" id="3.40.50.2300">
    <property type="match status" value="1"/>
</dbReference>
<dbReference type="InterPro" id="IPR013976">
    <property type="entry name" value="HDOD"/>
</dbReference>
<evidence type="ECO:0000313" key="7">
    <source>
        <dbReference type="Proteomes" id="UP000050564"/>
    </source>
</evidence>
<dbReference type="PANTHER" id="PTHR33525:SF3">
    <property type="entry name" value="RIBONUCLEASE Y"/>
    <property type="match status" value="1"/>
</dbReference>
<comment type="caution">
    <text evidence="1">Lacks conserved residue(s) required for the propagation of feature annotation.</text>
</comment>
<evidence type="ECO:0000259" key="3">
    <source>
        <dbReference type="PROSITE" id="PS50110"/>
    </source>
</evidence>
<evidence type="ECO:0000313" key="6">
    <source>
        <dbReference type="EMBL" id="RMN34925.1"/>
    </source>
</evidence>
<feature type="domain" description="Response regulatory" evidence="3">
    <location>
        <begin position="11"/>
        <end position="129"/>
    </location>
</feature>
<evidence type="ECO:0000313" key="5">
    <source>
        <dbReference type="EMBL" id="KPW64661.1"/>
    </source>
</evidence>
<dbReference type="InterPro" id="IPR052340">
    <property type="entry name" value="RNase_Y/CdgJ"/>
</dbReference>
<dbReference type="PANTHER" id="PTHR33525">
    <property type="match status" value="1"/>
</dbReference>
<sequence>MTAVVLPAVPRVLIAESDPWVRETLSDLVLSVRADVELEMCTDGKQAVEWMKKHLPDLVIAARELPGIDGLSLLRGVRNLRRQPAIPFILISNRNDSASVREVVPLAPTAYLTKPLNTEGLRHRLEGLLLEHRALAPGEVPALAPGLTLSKFLEKRRDIADGAPLYVDVATAIKLSQTPNGTDPVLLEQELRNDPHITAVLVAAANSAAQHLGKPIQSLAGALAVLGPVQGANIASGLAKKRMAVLTHDALLARASELWTMSQRTAEYARILGGMLELDVERCFCAGLLQSLGDLAVLGCLQEWLLAGGELNEQAIEQSLEQYSAAFGSALRTRWRLPLELRELIAAVYQYNTGIYTREVLTMNLAGQMARLGEEESVTALIKTKSAKLLKLSVGDLQRLRKKLTGVTDPSLLRPVAVEPEAAAEVVEDDEPDLLDLAPEPPAEQPAAIEDPGDAVQDVPKK</sequence>
<evidence type="ECO:0000259" key="4">
    <source>
        <dbReference type="PROSITE" id="PS51833"/>
    </source>
</evidence>
<dbReference type="EMBL" id="LJPX01000613">
    <property type="protein sequence ID" value="KPW64661.1"/>
    <property type="molecule type" value="Genomic_DNA"/>
</dbReference>
<dbReference type="InterPro" id="IPR001789">
    <property type="entry name" value="Sig_transdc_resp-reg_receiver"/>
</dbReference>